<dbReference type="EMBL" id="JAHCVI010000001">
    <property type="protein sequence ID" value="KAG7294549.1"/>
    <property type="molecule type" value="Genomic_DNA"/>
</dbReference>
<dbReference type="Pfam" id="PF23584">
    <property type="entry name" value="DUF7136"/>
    <property type="match status" value="1"/>
</dbReference>
<feature type="signal peptide" evidence="1">
    <location>
        <begin position="1"/>
        <end position="17"/>
    </location>
</feature>
<feature type="chain" id="PRO_5042133231" description="DUF7136 domain-containing protein" evidence="1">
    <location>
        <begin position="18"/>
        <end position="328"/>
    </location>
</feature>
<proteinExistence type="predicted"/>
<dbReference type="InterPro" id="IPR055560">
    <property type="entry name" value="DUF7136"/>
</dbReference>
<organism evidence="3 4">
    <name type="scientific">Staphylotrichum longicolle</name>
    <dbReference type="NCBI Taxonomy" id="669026"/>
    <lineage>
        <taxon>Eukaryota</taxon>
        <taxon>Fungi</taxon>
        <taxon>Dikarya</taxon>
        <taxon>Ascomycota</taxon>
        <taxon>Pezizomycotina</taxon>
        <taxon>Sordariomycetes</taxon>
        <taxon>Sordariomycetidae</taxon>
        <taxon>Sordariales</taxon>
        <taxon>Chaetomiaceae</taxon>
        <taxon>Staphylotrichum</taxon>
    </lineage>
</organism>
<keyword evidence="4" id="KW-1185">Reference proteome</keyword>
<dbReference type="Proteomes" id="UP001197093">
    <property type="component" value="Unassembled WGS sequence"/>
</dbReference>
<accession>A0AAD4F8B0</accession>
<evidence type="ECO:0000313" key="4">
    <source>
        <dbReference type="Proteomes" id="UP001197093"/>
    </source>
</evidence>
<feature type="domain" description="DUF7136" evidence="2">
    <location>
        <begin position="28"/>
        <end position="285"/>
    </location>
</feature>
<name>A0AAD4F8B0_9PEZI</name>
<evidence type="ECO:0000256" key="1">
    <source>
        <dbReference type="SAM" id="SignalP"/>
    </source>
</evidence>
<reference evidence="3" key="1">
    <citation type="submission" date="2023-02" db="EMBL/GenBank/DDBJ databases">
        <authorList>
            <person name="Palmer J.M."/>
        </authorList>
    </citation>
    <scope>NUCLEOTIDE SEQUENCE</scope>
    <source>
        <strain evidence="3">FW57</strain>
    </source>
</reference>
<evidence type="ECO:0000259" key="2">
    <source>
        <dbReference type="Pfam" id="PF23584"/>
    </source>
</evidence>
<dbReference type="AlphaFoldDB" id="A0AAD4F8B0"/>
<sequence length="328" mass="35353">MGYSLWKFVMLVIAASAQQTPPARPTIANQTFEVDIVFPRSTGQTYAMREWQTFKANEIIPLVLAVQNLTEWNIGNLSIQWEWYIYAVAAPDYQPVLWLDGGVFNTVDATKTDPAFLVAATNSSTWYESLGGIQVPPKVAGDLYQFQWTAYYDWPDSRCAFRHRRGELPNIRALQTPYRGGFYLGSTFDVLSDAEQRRANFSTAVVSIPQAPQCPETVAVFQIGGSANATETDCAVEIAGINPNTTIPEGTSRGNPCAVQIDNAMASSLSSRVASATSAWAATSTTKTTMTRTRAVPTATSRGAAGVALPVQTAVAAAACLLCGLALS</sequence>
<keyword evidence="1" id="KW-0732">Signal</keyword>
<comment type="caution">
    <text evidence="3">The sequence shown here is derived from an EMBL/GenBank/DDBJ whole genome shotgun (WGS) entry which is preliminary data.</text>
</comment>
<gene>
    <name evidence="3" type="ORF">NEMBOFW57_004624</name>
</gene>
<protein>
    <recommendedName>
        <fullName evidence="2">DUF7136 domain-containing protein</fullName>
    </recommendedName>
</protein>
<evidence type="ECO:0000313" key="3">
    <source>
        <dbReference type="EMBL" id="KAG7294549.1"/>
    </source>
</evidence>